<dbReference type="InterPro" id="IPR013762">
    <property type="entry name" value="Integrase-like_cat_sf"/>
</dbReference>
<dbReference type="Pfam" id="PF17293">
    <property type="entry name" value="Arm-DNA-bind_5"/>
    <property type="match status" value="1"/>
</dbReference>
<dbReference type="PROSITE" id="PS51898">
    <property type="entry name" value="TYR_RECOMBINASE"/>
    <property type="match status" value="1"/>
</dbReference>
<protein>
    <submittedName>
        <fullName evidence="5">Integrase</fullName>
    </submittedName>
</protein>
<evidence type="ECO:0000256" key="2">
    <source>
        <dbReference type="ARBA" id="ARBA00023125"/>
    </source>
</evidence>
<dbReference type="PANTHER" id="PTHR30349:SF64">
    <property type="entry name" value="PROPHAGE INTEGRASE INTD-RELATED"/>
    <property type="match status" value="1"/>
</dbReference>
<dbReference type="GO" id="GO:0006310">
    <property type="term" value="P:DNA recombination"/>
    <property type="evidence" value="ECO:0007669"/>
    <property type="project" value="UniProtKB-KW"/>
</dbReference>
<evidence type="ECO:0000313" key="5">
    <source>
        <dbReference type="EMBL" id="ETK07222.1"/>
    </source>
</evidence>
<dbReference type="Proteomes" id="UP000034982">
    <property type="component" value="Unassembled WGS sequence"/>
</dbReference>
<reference evidence="5 6" key="1">
    <citation type="submission" date="2013-11" db="EMBL/GenBank/DDBJ databases">
        <title>Single cell genomics of uncultured Tannerella BU063 (oral taxon 286).</title>
        <authorList>
            <person name="Beall C.J."/>
            <person name="Campbell A.G."/>
            <person name="Griffen A.L."/>
            <person name="Podar M."/>
            <person name="Leys E.J."/>
        </authorList>
    </citation>
    <scope>NUCLEOTIDE SEQUENCE [LARGE SCALE GENOMIC DNA]</scope>
    <source>
        <strain evidence="5">Cell 1/3</strain>
    </source>
</reference>
<dbReference type="SUPFAM" id="SSF56349">
    <property type="entry name" value="DNA breaking-rejoining enzymes"/>
    <property type="match status" value="1"/>
</dbReference>
<accession>W2CLB6</accession>
<gene>
    <name evidence="5" type="ORF">T230_08920</name>
</gene>
<comment type="similarity">
    <text evidence="1">Belongs to the 'phage' integrase family.</text>
</comment>
<evidence type="ECO:0000259" key="4">
    <source>
        <dbReference type="PROSITE" id="PS51898"/>
    </source>
</evidence>
<name>W2CLB6_9BACT</name>
<dbReference type="PATRIC" id="fig|1411022.3.peg.961"/>
<dbReference type="InterPro" id="IPR035386">
    <property type="entry name" value="Arm-DNA-bind_5"/>
</dbReference>
<evidence type="ECO:0000256" key="3">
    <source>
        <dbReference type="ARBA" id="ARBA00023172"/>
    </source>
</evidence>
<dbReference type="Gene3D" id="1.10.150.130">
    <property type="match status" value="1"/>
</dbReference>
<keyword evidence="3" id="KW-0233">DNA recombination</keyword>
<dbReference type="InterPro" id="IPR002104">
    <property type="entry name" value="Integrase_catalytic"/>
</dbReference>
<proteinExistence type="inferred from homology"/>
<dbReference type="Pfam" id="PF13102">
    <property type="entry name" value="Phage_int_SAM_5"/>
    <property type="match status" value="1"/>
</dbReference>
<dbReference type="PANTHER" id="PTHR30349">
    <property type="entry name" value="PHAGE INTEGRASE-RELATED"/>
    <property type="match status" value="1"/>
</dbReference>
<sequence length="409" mass="47511">MKRETMKVLLYLKRSSIDKSGRAPIMGRITYAGTMAQFGCKLSCPPDLWNPRESRLRGKSREAVVTNEKLDDLMLAISQAYRTLADRGVAFTAADIKERLQGNAHSRTTFLERYDRLLEEVDARVGVDLTRHSAQIYHQARKHFARFIRSRFGREDMTFSEMTEDFFPQFERYIKGELGLSDNSFLRLSCMLKKVCRLAYREGLSDRPLFEGIRIRREKRSAPRSLDRTAFNRLLALTFPPHQKDLEIARDLFAFTCYTGAAYCDMVRLTRSHLFRDDRGDLWLKFKRQKTESLCRVKLLPEAVALIERYRSDERETLFSPIPYYTYLIRLKAVGLKAGLAFPLTAHIGRHTFATLITLENGAPIETVSRMLGHGSLKMTERYARVTSRKLFEEFDRFLAFTQDLHLTL</sequence>
<comment type="caution">
    <text evidence="5">The sequence shown here is derived from an EMBL/GenBank/DDBJ whole genome shotgun (WGS) entry which is preliminary data.</text>
</comment>
<dbReference type="InterPro" id="IPR011010">
    <property type="entry name" value="DNA_brk_join_enz"/>
</dbReference>
<dbReference type="InterPro" id="IPR050090">
    <property type="entry name" value="Tyrosine_recombinase_XerCD"/>
</dbReference>
<feature type="domain" description="Tyr recombinase" evidence="4">
    <location>
        <begin position="221"/>
        <end position="396"/>
    </location>
</feature>
<dbReference type="GO" id="GO:0015074">
    <property type="term" value="P:DNA integration"/>
    <property type="evidence" value="ECO:0007669"/>
    <property type="project" value="InterPro"/>
</dbReference>
<dbReference type="Gene3D" id="1.10.443.10">
    <property type="entry name" value="Intergrase catalytic core"/>
    <property type="match status" value="1"/>
</dbReference>
<dbReference type="Pfam" id="PF00589">
    <property type="entry name" value="Phage_integrase"/>
    <property type="match status" value="1"/>
</dbReference>
<dbReference type="AlphaFoldDB" id="W2CLB6"/>
<evidence type="ECO:0000313" key="6">
    <source>
        <dbReference type="Proteomes" id="UP000034982"/>
    </source>
</evidence>
<dbReference type="GO" id="GO:0003677">
    <property type="term" value="F:DNA binding"/>
    <property type="evidence" value="ECO:0007669"/>
    <property type="project" value="UniProtKB-KW"/>
</dbReference>
<keyword evidence="2" id="KW-0238">DNA-binding</keyword>
<dbReference type="EMBL" id="AYYE01001062">
    <property type="protein sequence ID" value="ETK07222.1"/>
    <property type="molecule type" value="Genomic_DNA"/>
</dbReference>
<organism evidence="5 6">
    <name type="scientific">Tannerella sp. oral taxon BU063 isolate Cell 1/3</name>
    <dbReference type="NCBI Taxonomy" id="1411022"/>
    <lineage>
        <taxon>Bacteria</taxon>
        <taxon>Pseudomonadati</taxon>
        <taxon>Bacteroidota</taxon>
        <taxon>Bacteroidia</taxon>
        <taxon>Bacteroidales</taxon>
        <taxon>Tannerellaceae</taxon>
        <taxon>Tannerella</taxon>
    </lineage>
</organism>
<dbReference type="InterPro" id="IPR010998">
    <property type="entry name" value="Integrase_recombinase_N"/>
</dbReference>
<evidence type="ECO:0000256" key="1">
    <source>
        <dbReference type="ARBA" id="ARBA00008857"/>
    </source>
</evidence>
<dbReference type="CDD" id="cd01185">
    <property type="entry name" value="INTN1_C_like"/>
    <property type="match status" value="1"/>
</dbReference>
<dbReference type="InterPro" id="IPR025269">
    <property type="entry name" value="SAM-like_dom"/>
</dbReference>